<keyword evidence="4 11" id="KW-0732">Signal</keyword>
<evidence type="ECO:0000256" key="8">
    <source>
        <dbReference type="ARBA" id="ARBA00023180"/>
    </source>
</evidence>
<keyword evidence="6" id="KW-0445">Lipid transport</keyword>
<keyword evidence="3" id="KW-0964">Secreted</keyword>
<feature type="signal peptide" evidence="11">
    <location>
        <begin position="1"/>
        <end position="18"/>
    </location>
</feature>
<dbReference type="Pfam" id="PF06448">
    <property type="entry name" value="DUF1081"/>
    <property type="match status" value="1"/>
</dbReference>
<dbReference type="Gene3D" id="2.20.80.10">
    <property type="entry name" value="Lipovitellin-phosvitin complex, chain A, domain 4"/>
    <property type="match status" value="1"/>
</dbReference>
<accession>A0AAE1PMY9</accession>
<dbReference type="GO" id="GO:0005576">
    <property type="term" value="C:extracellular region"/>
    <property type="evidence" value="ECO:0007669"/>
    <property type="project" value="UniProtKB-SubCell"/>
</dbReference>
<dbReference type="InterPro" id="IPR001846">
    <property type="entry name" value="VWF_type-D"/>
</dbReference>
<keyword evidence="2" id="KW-0813">Transport</keyword>
<dbReference type="PANTHER" id="PTHR23345:SF15">
    <property type="entry name" value="VITELLOGENIN 1-RELATED"/>
    <property type="match status" value="1"/>
</dbReference>
<dbReference type="PROSITE" id="PS50068">
    <property type="entry name" value="LDLRA_2"/>
    <property type="match status" value="1"/>
</dbReference>
<dbReference type="Pfam" id="PF00057">
    <property type="entry name" value="Ldl_recept_a"/>
    <property type="match status" value="1"/>
</dbReference>
<dbReference type="InterPro" id="IPR015255">
    <property type="entry name" value="Vitellinogen_open_b-sht"/>
</dbReference>
<comment type="caution">
    <text evidence="14">The sequence shown here is derived from an EMBL/GenBank/DDBJ whole genome shotgun (WGS) entry which is preliminary data.</text>
</comment>
<dbReference type="InterPro" id="IPR009454">
    <property type="entry name" value="Lipid_transpt_open_b-sht"/>
</dbReference>
<dbReference type="Pfam" id="PF00094">
    <property type="entry name" value="VWD"/>
    <property type="match status" value="1"/>
</dbReference>
<comment type="caution">
    <text evidence="9">Lacks conserved residue(s) required for the propagation of feature annotation.</text>
</comment>
<dbReference type="InterPro" id="IPR036055">
    <property type="entry name" value="LDL_receptor-like_sf"/>
</dbReference>
<feature type="region of interest" description="Disordered" evidence="10">
    <location>
        <begin position="56"/>
        <end position="110"/>
    </location>
</feature>
<dbReference type="GO" id="GO:0045735">
    <property type="term" value="F:nutrient reservoir activity"/>
    <property type="evidence" value="ECO:0007669"/>
    <property type="project" value="UniProtKB-KW"/>
</dbReference>
<dbReference type="GO" id="GO:0005319">
    <property type="term" value="F:lipid transporter activity"/>
    <property type="evidence" value="ECO:0007669"/>
    <property type="project" value="InterPro"/>
</dbReference>
<dbReference type="SUPFAM" id="SSF48431">
    <property type="entry name" value="Lipovitellin-phosvitin complex, superhelical domain"/>
    <property type="match status" value="1"/>
</dbReference>
<evidence type="ECO:0000256" key="3">
    <source>
        <dbReference type="ARBA" id="ARBA00022525"/>
    </source>
</evidence>
<dbReference type="EMBL" id="JAWZYT010001677">
    <property type="protein sequence ID" value="KAK4310092.1"/>
    <property type="molecule type" value="Genomic_DNA"/>
</dbReference>
<dbReference type="Gene3D" id="2.20.50.20">
    <property type="entry name" value="Lipovitellin. Chain A, domain 3"/>
    <property type="match status" value="1"/>
</dbReference>
<evidence type="ECO:0000256" key="4">
    <source>
        <dbReference type="ARBA" id="ARBA00022729"/>
    </source>
</evidence>
<sequence>MAPRLRLALLLLLGVCNGLVVGDECADDEFQCTESKECISKTWVCDEVADCQDRTDEPPLYECTDYGEEEEEELPDDDEDEDVDESGGMPPLVQAPAAGSTPTPEEPAQKCGLKKCKGGNKFQMMDGQTYKYQYVTQSETRVEGSSPSNTTLTMTAALAINVLTACEMELLVESLRVETSRSDSGRQQETVHDTAFVTAVTKNPLRFAYHDGMVKEVCPAPDEHPHALNFKRAAISLFQNTMERLDLDHHALETDVVGDCEIDYQVKGVSGKNLLIQRTRDLPTCTTRSSTTSFIQGVPYDFVGGIHTIPLLDSSSICIQEIGQRMMQTASCKEEHRLTPFRSDQGGIVTTVTQNLEFSYRTFSKAKMGRVYHRTSLLYDHHNHIHHEGMQTEADDAHIWRSHANLVLDQIKTNMETEGVATNAPKLFLELVQILRHLDFQQLWAISQERSWGPERLVFDDALPMVGTGGSVGVMRDIMGQGHNNILANTWLTSLAFIPRPDLDTINEAAPLLEFEQVHADAFIGVGALVHTYCRDHPDCHDHQPVRRVMDALHHYVTSSCRRDTSEKKIEVLMALKGIGNSGLAVTEGIPDSLAQCFFEQNNENEIRLGAITAFRRVPCKVSRGPLKTLFLDPKQDSELRIAAYLELMRCPDYQIFNMVKEVLLHEEVNQVGSFVFTHLENLKETGMPSRAELQGLLSNQEISSKFTPDVRKFSRNIELSGFYDQLNVGGNMDANVVFSQQSYIPRSATFNFTTDLFGHSLNLLEVGARVEGWDHHLESMFFGQPTSAFGPIINNPKIRELITTSGRGREYFEKAAELSLHMKTFGNEIYYRHLHGLEEVLRAFNTLNPAERIRQLNEGNDINLQKSWLAAESAYIIPTTAGLPLNLSVTASIALDVHASGNIDLLDIFQTGRAGIRGRLKPSVGVEVVGSMMVDGHAAQSGAELVSTLHSSTVVEGRFEVGGSEFIRIDFGMPRDEVDIMNITTNLVLVHGSNDANAQHSREAVQGVTNDRMEVVGCSSYEQVIGSKLCWNVQYPNASRVPESPFYPLTGPSQLQLVLLKTDPTLTSYQIRYTWERRPEYRTFLLSVNTPGTATPREHSIRYNINFRSQNINLDLQSPQTTISATGRYVLAERERRADVSVALNGQEVATLTAGLSAHSKQGRAVITPIFTVTYRGQDVIKVSGVVDRREKQDAHVFKLDMQVKGLVPVGETGRWEVANGTIEGELSVKENEWGGQLDAFYTTSVSSGEERVRIEYDWSKSLSPTSDIKTELNVKFFSSQFPNINFKGQLHRWVHYGSRRNSIQLNFGENFEDDSYRVDLYEGITYYSSEMSTTFNFTASIKQRRRNLDLKFGVDWFHDNYVANTGFLIQYATNQRVESRLHLTKEPTGLMDVEGQLFFKVTDGVDWEVKGHIREDRGKIYSFDGSLRSGQHWLVEVTGAYADLSTRLEHLHNLLLELRLPSYGLTKINATFQADGHRISLDTHVLTNAGHMYRVVLAYESDTDQLQTETHKLQLEVHMPNQLYAINAALNIGTVITLTSDIHLDRLRDIHMSITADILQANQRGLQVLIKWDANRDPNQKLMIEATYATPSENETIFTLSGLLYFLGQHYRTNWMTHRRFEYVDRDMIWENKNDGSFSWTQADGSRQEIKGNVTMRLRRGDTAELYCMFDVGTPFPHWRDNYLEVKYFRNPDEIEGKLTARWHEDEFLDLQLLAQKQFEDNNYRIESKLDVRSSFEGLISATTGVLLEKKPGIVDTNFYIQWDTDRLEVTLEGKDNSFGEEGRYSLFGQILTTMEGYREMSSAVDFIYGPESTNIQATTKWEGHFYKMKFHGNVYNGMEYLKAVLTVDSVYEDRQLVTTSLRVYHEPTTMEEKLLIIVKWPKNEEVRVEGQVATLPHHFKAGIHVDTTMKDILDRAIIVIGHSKDRVMKTEARIQWNDQVDAGFELLGQVESLTDFFISCTILTPFPGYETIKGEIRNLFQLHPEVKVHPRIFGQLGERKYGLGARYEQGQLPRLRVAVELYTPLPELHTIFLDICDNSTMSEVSYDLTMKYGPTKHLRINVELEKKEGGVDGHAIAELPLQSLGENLEDATLEAVGSYFWQSGTTLNLILSSQTSSFTKVEVLGKFARKEKGNLQLSIITPVAGYESLDLNLEYQLPYDDLDGQFECQVNTADGREFHLSTTGTTKNIQGSFSSPYDPFRSGSFMWQLTAIDILKSHMLAKLSWQEGDLVFDASVKFHRNYIQMLEGTLSTPWDDLGDTTISLLGQPQEGGYRNQLVLTSSSRTYKGDLFWKFQDDYDWQVNVQIVPDDDGTQGSYTLQLGLTNVERQPFKFSFHIATPHTGFHNFKFDLMLDQARPPYHLKIDCVTFMGAGNLEATFTSLTFSKVEGDISLTLKDEEEARGTTYMLQIDLTNDSAPDMIDVEGELEFKSNDEYWDQLILRGKVRQVTRDPGELTLYLLWPRLDPFTFKATAEHHINTDQQLLIIKPTMSLDLTRAKYGFSGEFRREGQQLDLTGILDWERESSGPQQVVLRSSLVFNSGAVDGHLTFDLPMVEGWHSNKADIHYETREERHWFRSTIETGSDVTTISGNMQGEGFPAADGSITFTSTHKWESQPLTLNFKQDLTNEGYEGTYHLEWPTWNATSSAWMRSPVHASLKHHFLEAGHRGNFQITTRHTKNKPIIINYGFKFPVTGDVTVELGVLYAQFTLKVKTDRVTVVLGPGRIRQRTSLEFHNILWPFGISYTKTTNRKSNTEVETARTLELFDLDITTRRITLDFTRNTAQSGRHSVIKVNALDREIILDVGYDLTPDNFHTKFLLSWASDSNIELDINWQDISRGFDKEHVLKGKFSQPFRTMLLDGYYKRSARNLTALIKFNWDTDNQSGEEEAVGKLQWTNVGTMGRLHHKAFVNFVHPMLEKDLRIGGELRQNHQEFLALEGVFQYSPDPQKDLNIQMLVTTDEDPEHPDTVVVEERVGLTHGATNLTVQTNGTLTLNEIKCELVQDFIYIHSDGHHSTANVATIFNLIEKTLQFSVETMKKKLVDLMVELQENIHGGWSVAAGNHPGQDSPLLTYLEVHPTHNVITITLDNLLSNDSIDPTTTSYDTSYPRYIAEQIVIEGGMEDQRHARLNIRHLQPAWMSDVTEEELKVAEWVEDVSFFFRLNNSRLLTSQLAWRPEIKYEMMGEVGELLGSSYGLRQSVEEWLQVTMEAAGHEALDRAGPIFSDFLQHVKPIVHHSRNESGEFVADMWKLYNSMNSTAVELNVQESVQFIVTTIMQSLEEIPAYQRIKAKIASGEGGGRMGQIVQKLQGFLKELLSDVRGQGFKEKLRELLTLFTQTHDQFAKQLYLRARAAVQGFTNRLGEWFTNKWRAVYNNYKPHILRTFDSVETNAWNLAKKIIGWLERLGLEIKTSAHYLRLQQLGAYLEGIYRDFSEKSNRENMEKYYSILLEKLKSGIQMALAKVAPFVEDWVGELKKAWQTLMQAHIAQRVRGVVVAAYNKFVWMVRYVDISGHVMDMTAFLLEHGWTIFSQTGVQASQKYILEKTLFKFSPEKGQVELVQKLPLDWHTFAHRPSWHGLPEYQKLARVREFFTDPDTTSGYSFWHKMIKLHFNPSQFIPPFHATGYMIGEQHFMTFDGRPLEFKGRCQHLLVADMIGGMWAVAVNYHSHSSRTIVVYVHNSTIELAKDFRVKVDGQTTELPVKVASAHVHRGLHKLHVDTHHSFHITWNLAQDVVSITIHGSYFGKTGGLLGLYNYEPYDDFTLPNRSTTDVVSVLANGWIVSPRECESIGNIARPPAMTDIPPCTRLFSSKSSPLKGCFYDVDAEPYLEMCKVDYRHGQKDTCTAATAYMEACMTNGIPIKIPEFCVQCQYETNDGQTKTLDEGSLVLLEMEDIPKSTDIVILVEAQQCNHFLTDDKPLNRFSHFITVMNEELEASGLHSVRYALVAYGGDGPFATPVVATVNNQIFTDASHIHLALQHITFAAEEYEEYGYQSYDAFLAFAFAARLHYRAGVSITFVHFPCHSCQPIIPSMEYSTMFHILLEYSVTLHVFNPEPFALSKRKEQNKLLGIDTLKAYTVKDATRRLNGDEALRRQVPTPKDNLMYCAPLALETNGTIFTSVRLSDQRRRSVSRTKKNIKKLASVFGKRVAITAIPSQRKRCVCTPSSPDGAATIECDNWGSGHLSILEEYGYNTNFNFSHETNSEEEGLCVRRNTQGECIEWPED</sequence>
<evidence type="ECO:0000256" key="7">
    <source>
        <dbReference type="ARBA" id="ARBA00023157"/>
    </source>
</evidence>
<dbReference type="PANTHER" id="PTHR23345">
    <property type="entry name" value="VITELLOGENIN-RELATED"/>
    <property type="match status" value="1"/>
</dbReference>
<dbReference type="SMART" id="SM01169">
    <property type="entry name" value="DUF1943"/>
    <property type="match status" value="1"/>
</dbReference>
<organism evidence="14 15">
    <name type="scientific">Petrolisthes manimaculis</name>
    <dbReference type="NCBI Taxonomy" id="1843537"/>
    <lineage>
        <taxon>Eukaryota</taxon>
        <taxon>Metazoa</taxon>
        <taxon>Ecdysozoa</taxon>
        <taxon>Arthropoda</taxon>
        <taxon>Crustacea</taxon>
        <taxon>Multicrustacea</taxon>
        <taxon>Malacostraca</taxon>
        <taxon>Eumalacostraca</taxon>
        <taxon>Eucarida</taxon>
        <taxon>Decapoda</taxon>
        <taxon>Pleocyemata</taxon>
        <taxon>Anomura</taxon>
        <taxon>Galatheoidea</taxon>
        <taxon>Porcellanidae</taxon>
        <taxon>Petrolisthes</taxon>
    </lineage>
</organism>
<evidence type="ECO:0000256" key="10">
    <source>
        <dbReference type="SAM" id="MobiDB-lite"/>
    </source>
</evidence>
<evidence type="ECO:0000256" key="9">
    <source>
        <dbReference type="PROSITE-ProRule" id="PRU00124"/>
    </source>
</evidence>
<dbReference type="Gene3D" id="2.30.230.10">
    <property type="entry name" value="Lipovitellin, beta-sheet shell regions, chain A"/>
    <property type="match status" value="1"/>
</dbReference>
<dbReference type="InterPro" id="IPR023415">
    <property type="entry name" value="LDLR_class-A_CS"/>
</dbReference>
<feature type="compositionally biased region" description="Acidic residues" evidence="10">
    <location>
        <begin position="65"/>
        <end position="85"/>
    </location>
</feature>
<dbReference type="PROSITE" id="PS51233">
    <property type="entry name" value="VWFD"/>
    <property type="match status" value="1"/>
</dbReference>
<evidence type="ECO:0000256" key="11">
    <source>
        <dbReference type="SAM" id="SignalP"/>
    </source>
</evidence>
<dbReference type="PROSITE" id="PS01209">
    <property type="entry name" value="LDLRA_1"/>
    <property type="match status" value="1"/>
</dbReference>
<evidence type="ECO:0000313" key="14">
    <source>
        <dbReference type="EMBL" id="KAK4310092.1"/>
    </source>
</evidence>
<dbReference type="Gene3D" id="4.10.400.10">
    <property type="entry name" value="Low-density Lipoprotein Receptor"/>
    <property type="match status" value="1"/>
</dbReference>
<dbReference type="Proteomes" id="UP001292094">
    <property type="component" value="Unassembled WGS sequence"/>
</dbReference>
<dbReference type="SUPFAM" id="SSF56968">
    <property type="entry name" value="Lipovitellin-phosvitin complex, beta-sheet shell regions"/>
    <property type="match status" value="2"/>
</dbReference>
<comment type="subcellular location">
    <subcellularLocation>
        <location evidence="1">Secreted</location>
    </subcellularLocation>
</comment>
<gene>
    <name evidence="14" type="ORF">Pmani_018317</name>
</gene>
<evidence type="ECO:0000256" key="6">
    <source>
        <dbReference type="ARBA" id="ARBA00023055"/>
    </source>
</evidence>
<evidence type="ECO:0000313" key="15">
    <source>
        <dbReference type="Proteomes" id="UP001292094"/>
    </source>
</evidence>
<keyword evidence="8" id="KW-0325">Glycoprotein</keyword>
<dbReference type="InterPro" id="IPR015819">
    <property type="entry name" value="Lipid_transp_b-sht_shell"/>
</dbReference>
<dbReference type="SMART" id="SM00638">
    <property type="entry name" value="LPD_N"/>
    <property type="match status" value="1"/>
</dbReference>
<name>A0AAE1PMY9_9EUCA</name>
<dbReference type="InterPro" id="IPR001747">
    <property type="entry name" value="Vitellogenin_N"/>
</dbReference>
<dbReference type="Pfam" id="PF09172">
    <property type="entry name" value="Vit_open_b-sht"/>
    <property type="match status" value="1"/>
</dbReference>
<evidence type="ECO:0000259" key="13">
    <source>
        <dbReference type="PROSITE" id="PS51233"/>
    </source>
</evidence>
<dbReference type="InterPro" id="IPR050733">
    <property type="entry name" value="Vitellogenin/Apolipophorin"/>
</dbReference>
<evidence type="ECO:0000256" key="2">
    <source>
        <dbReference type="ARBA" id="ARBA00022448"/>
    </source>
</evidence>
<evidence type="ECO:0000259" key="12">
    <source>
        <dbReference type="PROSITE" id="PS51211"/>
    </source>
</evidence>
<dbReference type="CDD" id="cd00112">
    <property type="entry name" value="LDLa"/>
    <property type="match status" value="1"/>
</dbReference>
<dbReference type="InterPro" id="IPR002172">
    <property type="entry name" value="LDrepeatLR_classA_rpt"/>
</dbReference>
<keyword evidence="15" id="KW-1185">Reference proteome</keyword>
<reference evidence="14" key="1">
    <citation type="submission" date="2023-11" db="EMBL/GenBank/DDBJ databases">
        <title>Genome assemblies of two species of porcelain crab, Petrolisthes cinctipes and Petrolisthes manimaculis (Anomura: Porcellanidae).</title>
        <authorList>
            <person name="Angst P."/>
        </authorList>
    </citation>
    <scope>NUCLEOTIDE SEQUENCE</scope>
    <source>
        <strain evidence="14">PB745_02</strain>
        <tissue evidence="14">Gill</tissue>
    </source>
</reference>
<dbReference type="SMART" id="SM00192">
    <property type="entry name" value="LDLa"/>
    <property type="match status" value="1"/>
</dbReference>
<evidence type="ECO:0008006" key="16">
    <source>
        <dbReference type="Google" id="ProtNLM"/>
    </source>
</evidence>
<feature type="domain" description="Vitellogenin" evidence="12">
    <location>
        <begin position="124"/>
        <end position="749"/>
    </location>
</feature>
<dbReference type="InterPro" id="IPR011030">
    <property type="entry name" value="Lipovitellin_superhlx_dom"/>
</dbReference>
<dbReference type="InterPro" id="IPR015816">
    <property type="entry name" value="Vitellinogen_b-sht_N"/>
</dbReference>
<keyword evidence="7" id="KW-1015">Disulfide bond</keyword>
<proteinExistence type="predicted"/>
<evidence type="ECO:0000256" key="5">
    <source>
        <dbReference type="ARBA" id="ARBA00022761"/>
    </source>
</evidence>
<dbReference type="SUPFAM" id="SSF57424">
    <property type="entry name" value="LDL receptor-like module"/>
    <property type="match status" value="1"/>
</dbReference>
<feature type="domain" description="VWFD" evidence="13">
    <location>
        <begin position="3625"/>
        <end position="3790"/>
    </location>
</feature>
<dbReference type="Pfam" id="PF01347">
    <property type="entry name" value="Vitellogenin_N"/>
    <property type="match status" value="1"/>
</dbReference>
<feature type="chain" id="PRO_5042060436" description="Vitellogenin" evidence="11">
    <location>
        <begin position="19"/>
        <end position="4227"/>
    </location>
</feature>
<keyword evidence="5" id="KW-0758">Storage protein</keyword>
<evidence type="ECO:0000256" key="1">
    <source>
        <dbReference type="ARBA" id="ARBA00004613"/>
    </source>
</evidence>
<dbReference type="SMART" id="SM00216">
    <property type="entry name" value="VWD"/>
    <property type="match status" value="1"/>
</dbReference>
<protein>
    <recommendedName>
        <fullName evidence="16">Vitellogenin</fullName>
    </recommendedName>
</protein>
<dbReference type="InterPro" id="IPR014853">
    <property type="entry name" value="VWF/SSPO/ZAN-like_Cys-rich_dom"/>
</dbReference>
<dbReference type="InterPro" id="IPR015817">
    <property type="entry name" value="Vitellinogen_open_b-sht_sub1"/>
</dbReference>
<dbReference type="Gene3D" id="1.25.10.20">
    <property type="entry name" value="Vitellinogen, superhelical"/>
    <property type="match status" value="1"/>
</dbReference>
<dbReference type="Pfam" id="PF08742">
    <property type="entry name" value="C8"/>
    <property type="match status" value="1"/>
</dbReference>
<dbReference type="PROSITE" id="PS51211">
    <property type="entry name" value="VITELLOGENIN"/>
    <property type="match status" value="1"/>
</dbReference>